<dbReference type="NCBIfam" id="NF003417">
    <property type="entry name" value="PRK04813.1"/>
    <property type="match status" value="3"/>
</dbReference>
<comment type="cofactor">
    <cofactor evidence="1">
        <name>pantetheine 4'-phosphate</name>
        <dbReference type="ChEBI" id="CHEBI:47942"/>
    </cofactor>
</comment>
<dbReference type="SUPFAM" id="SSF53474">
    <property type="entry name" value="alpha/beta-Hydrolases"/>
    <property type="match status" value="1"/>
</dbReference>
<dbReference type="InterPro" id="IPR025110">
    <property type="entry name" value="AMP-bd_C"/>
</dbReference>
<dbReference type="InterPro" id="IPR023213">
    <property type="entry name" value="CAT-like_dom_sf"/>
</dbReference>
<dbReference type="SMART" id="SM00824">
    <property type="entry name" value="PKS_TE"/>
    <property type="match status" value="1"/>
</dbReference>
<comment type="similarity">
    <text evidence="2">Belongs to the ATP-dependent AMP-binding enzyme family.</text>
</comment>
<evidence type="ECO:0000313" key="7">
    <source>
        <dbReference type="EMBL" id="RDD84643.1"/>
    </source>
</evidence>
<dbReference type="Gene3D" id="3.40.50.980">
    <property type="match status" value="6"/>
</dbReference>
<dbReference type="InterPro" id="IPR020845">
    <property type="entry name" value="AMP-binding_CS"/>
</dbReference>
<dbReference type="PROSITE" id="PS00455">
    <property type="entry name" value="AMP_BINDING"/>
    <property type="match status" value="1"/>
</dbReference>
<dbReference type="PANTHER" id="PTHR45527">
    <property type="entry name" value="NONRIBOSOMAL PEPTIDE SYNTHETASE"/>
    <property type="match status" value="1"/>
</dbReference>
<organism evidence="7 8">
    <name type="scientific">Streptomyces parvulus</name>
    <dbReference type="NCBI Taxonomy" id="146923"/>
    <lineage>
        <taxon>Bacteria</taxon>
        <taxon>Bacillati</taxon>
        <taxon>Actinomycetota</taxon>
        <taxon>Actinomycetes</taxon>
        <taxon>Kitasatosporales</taxon>
        <taxon>Streptomycetaceae</taxon>
        <taxon>Streptomyces</taxon>
    </lineage>
</organism>
<dbReference type="Gene3D" id="3.30.559.10">
    <property type="entry name" value="Chloramphenicol acetyltransferase-like domain"/>
    <property type="match status" value="3"/>
</dbReference>
<evidence type="ECO:0000256" key="1">
    <source>
        <dbReference type="ARBA" id="ARBA00001957"/>
    </source>
</evidence>
<dbReference type="GO" id="GO:0044550">
    <property type="term" value="P:secondary metabolite biosynthetic process"/>
    <property type="evidence" value="ECO:0007669"/>
    <property type="project" value="UniProtKB-ARBA"/>
</dbReference>
<proteinExistence type="inferred from homology"/>
<dbReference type="PANTHER" id="PTHR45527:SF1">
    <property type="entry name" value="FATTY ACID SYNTHASE"/>
    <property type="match status" value="1"/>
</dbReference>
<evidence type="ECO:0000259" key="6">
    <source>
        <dbReference type="PROSITE" id="PS50075"/>
    </source>
</evidence>
<dbReference type="CDD" id="cd19540">
    <property type="entry name" value="LCL_NRPS-like"/>
    <property type="match status" value="3"/>
</dbReference>
<dbReference type="InterPro" id="IPR010071">
    <property type="entry name" value="AA_adenyl_dom"/>
</dbReference>
<evidence type="ECO:0000256" key="2">
    <source>
        <dbReference type="ARBA" id="ARBA00006432"/>
    </source>
</evidence>
<dbReference type="FunFam" id="3.40.50.980:FF:000001">
    <property type="entry name" value="Non-ribosomal peptide synthetase"/>
    <property type="match status" value="3"/>
</dbReference>
<dbReference type="InterPro" id="IPR036736">
    <property type="entry name" value="ACP-like_sf"/>
</dbReference>
<dbReference type="Pfam" id="PF00975">
    <property type="entry name" value="Thioesterase"/>
    <property type="match status" value="1"/>
</dbReference>
<dbReference type="SUPFAM" id="SSF47336">
    <property type="entry name" value="ACP-like"/>
    <property type="match status" value="3"/>
</dbReference>
<protein>
    <submittedName>
        <fullName evidence="7">Non-ribosomal peptide synthetase</fullName>
    </submittedName>
</protein>
<dbReference type="SUPFAM" id="SSF52777">
    <property type="entry name" value="CoA-dependent acyltransferases"/>
    <property type="match status" value="6"/>
</dbReference>
<dbReference type="SMART" id="SM00823">
    <property type="entry name" value="PKS_PP"/>
    <property type="match status" value="3"/>
</dbReference>
<dbReference type="Pfam" id="PF13193">
    <property type="entry name" value="AMP-binding_C"/>
    <property type="match status" value="3"/>
</dbReference>
<dbReference type="Gene3D" id="1.10.1200.10">
    <property type="entry name" value="ACP-like"/>
    <property type="match status" value="2"/>
</dbReference>
<dbReference type="EMBL" id="QQBH01000037">
    <property type="protein sequence ID" value="RDD84643.1"/>
    <property type="molecule type" value="Genomic_DNA"/>
</dbReference>
<dbReference type="NCBIfam" id="TIGR01733">
    <property type="entry name" value="AA-adenyl-dom"/>
    <property type="match status" value="3"/>
</dbReference>
<dbReference type="InterPro" id="IPR020806">
    <property type="entry name" value="PKS_PP-bd"/>
</dbReference>
<dbReference type="GO" id="GO:0005829">
    <property type="term" value="C:cytosol"/>
    <property type="evidence" value="ECO:0007669"/>
    <property type="project" value="TreeGrafter"/>
</dbReference>
<keyword evidence="4" id="KW-0597">Phosphoprotein</keyword>
<dbReference type="FunFam" id="1.10.1200.10:FF:000016">
    <property type="entry name" value="Non-ribosomal peptide synthase"/>
    <property type="match status" value="2"/>
</dbReference>
<evidence type="ECO:0000256" key="5">
    <source>
        <dbReference type="SAM" id="MobiDB-lite"/>
    </source>
</evidence>
<dbReference type="InterPro" id="IPR000873">
    <property type="entry name" value="AMP-dep_synth/lig_dom"/>
</dbReference>
<gene>
    <name evidence="7" type="ORF">DVZ84_33965</name>
</gene>
<feature type="domain" description="Carrier" evidence="6">
    <location>
        <begin position="1958"/>
        <end position="2033"/>
    </location>
</feature>
<dbReference type="InterPro" id="IPR045851">
    <property type="entry name" value="AMP-bd_C_sf"/>
</dbReference>
<dbReference type="FunFam" id="2.30.38.10:FF:000001">
    <property type="entry name" value="Non-ribosomal peptide synthetase PvdI"/>
    <property type="match status" value="2"/>
</dbReference>
<dbReference type="Gene3D" id="3.30.559.30">
    <property type="entry name" value="Nonribosomal peptide synthetase, condensation domain"/>
    <property type="match status" value="3"/>
</dbReference>
<dbReference type="Pfam" id="PF00668">
    <property type="entry name" value="Condensation"/>
    <property type="match status" value="3"/>
</dbReference>
<dbReference type="InterPro" id="IPR029058">
    <property type="entry name" value="AB_hydrolase_fold"/>
</dbReference>
<dbReference type="SUPFAM" id="SSF56801">
    <property type="entry name" value="Acetyl-CoA synthetase-like"/>
    <property type="match status" value="3"/>
</dbReference>
<dbReference type="FunFam" id="3.40.50.12780:FF:000012">
    <property type="entry name" value="Non-ribosomal peptide synthetase"/>
    <property type="match status" value="2"/>
</dbReference>
<dbReference type="InterPro" id="IPR001242">
    <property type="entry name" value="Condensation_dom"/>
</dbReference>
<feature type="region of interest" description="Disordered" evidence="5">
    <location>
        <begin position="1183"/>
        <end position="1202"/>
    </location>
</feature>
<name>A0A369UWJ1_9ACTN</name>
<dbReference type="FunFam" id="3.40.50.980:FF:000002">
    <property type="entry name" value="Enterobactin synthetase component F"/>
    <property type="match status" value="1"/>
</dbReference>
<dbReference type="InterPro" id="IPR009081">
    <property type="entry name" value="PP-bd_ACP"/>
</dbReference>
<dbReference type="Gene3D" id="2.30.38.10">
    <property type="entry name" value="Luciferase, Domain 3"/>
    <property type="match status" value="3"/>
</dbReference>
<dbReference type="CDD" id="cd12117">
    <property type="entry name" value="A_NRPS_Srf_like"/>
    <property type="match status" value="2"/>
</dbReference>
<dbReference type="GO" id="GO:0008610">
    <property type="term" value="P:lipid biosynthetic process"/>
    <property type="evidence" value="ECO:0007669"/>
    <property type="project" value="UniProtKB-ARBA"/>
</dbReference>
<evidence type="ECO:0000313" key="8">
    <source>
        <dbReference type="Proteomes" id="UP000253742"/>
    </source>
</evidence>
<dbReference type="GO" id="GO:0072330">
    <property type="term" value="P:monocarboxylic acid biosynthetic process"/>
    <property type="evidence" value="ECO:0007669"/>
    <property type="project" value="UniProtKB-ARBA"/>
</dbReference>
<dbReference type="GO" id="GO:0003824">
    <property type="term" value="F:catalytic activity"/>
    <property type="evidence" value="ECO:0007669"/>
    <property type="project" value="InterPro"/>
</dbReference>
<dbReference type="GO" id="GO:0031177">
    <property type="term" value="F:phosphopantetheine binding"/>
    <property type="evidence" value="ECO:0007669"/>
    <property type="project" value="InterPro"/>
</dbReference>
<sequence>MPVAVGEVEERVEEFSGHVFDLAAELPVRATLLTSGEESSVLVLVVHHIAGDGWSLAPLWRDVSTAYAARVSGKAPDFPPLPVQYADYALWQQRLFGEEDVADSRLGAQVEHWRATLDGVPHEIALPFDRPRPERPGRGGGWADIEVPATLHARMAALARSEGVTMFMVWQAAVAVLLSRLGAGEDIPLGSPVASRTDDSLEDLVGFFLNTLVLRTDVSGDPAFTEVLARVRTTALDALDHQDIPFDRLVEKLAPARYTDRVPFFQVLVAVQNMPQAHVTLPGLDVDAGPGKPTTAKVDLDIQVVELHDEEGAPSGMAGGLTYATDLFDHSTAETLVARLLRVLEAATADPARPVSRIDVFDPAERRRLLTESNGARSDTLALTVPELFAIRASRAAKAVALDTRAGPVTYAELDARSNRLTHHLIDHGVGPETVVAVVMDRSPDVVTTLLAVLKAGGAYLTLDPAQPAARTAEMAARSGARVCLADGRYAKQARGVFATVVVADAGDAEWADRPAGTVAGRSLPDQLAYTMFTSGSTGEPKGIGITHRDIVDLAADRCWQFPGTARGMFAAPHTFDGSTVEVWVRLLTGGTLIVTPPGRTDAARLRSLVADHGLTHAHLTAGLFRVIAEEDPAAFAGVHDVLTGADIVPREAVRRVLEAAPGVTVRSSYGPTEATVIATQIALTDPDALGDTVPIGRPMDNTSVYVLDDSLEPVPVGVAGEAYLAGAGLARGYVARPGLTAERFVACPFDVPGARMYRTGDIVRRRPDGALEFVSRADDQVKIRGFRVEPAEVEKLLAGHPAVAQAVVTVREDTPGDKRLVAHVTAAPGETLPDVREFVAGRLPEYLVPDAVVELDRLPLTANGKVDRAALPAPEALGTEASRRPPSLREELLCSVFAQVLGVPRVGVDDDFFALGGHSLLAVRLVSRIRSVLGVEIPVHEVFETSTVAGLALTVEEAGSSGVLRPALGPVPRPRRVPLSYAQRRLWFVDRLEAAGPLYNIPLALRLTGTLDTGALRAAWTDLLTRHESLRTRFLHADGDPYQDIVSLDDFPPYFAVESVNRDELDARVDETAGHVFDLTAGPPVRATLLDVDGPDTDEAVLVLVTHHIVADGWSMVPLLRDLSAAYTARRAGRAPDWEPLPVQYADHTLWQRELLGDGDEPDSVLAGQVAFWRDALSGSPEELTLPTDRPRPAVASREGGWVPMSAPADLHARLTELAVAQGATAFMVWQAALAVLLSRLGAGQDIPIGSPVAGRTDEAADDLIGFFVNTFVLRTDLSGDPTFTEVLGRVRTSALGALGHQDVPFERLVEELAPTRSRARHPLFQILLAVQNVPSAGIDLPGLRVEALPTELGRAKFDLDLHVAEQFDDEGLPAGIGGGVTYAADLFDRATVQSLMDRLLLVLRAVVADPAQRVRDITLLDPADHQRVLTEWNRTERAEPAATVPDRFRIQAARTPDAPALVAGDARMTYAELDAASDRLARYLTLHGAGPGRLVAVAMERSPETITALLAVLKTGGAYLPIDVGYPEARIELMLRDAAPTALLTTAGMADRLPPAAGGPPRIVLDDPSTRDAVAAQDAVPTTTPAHLDSAAYTIYTSGSTGTPKGVVATHRAVDRLVRPVDYADLREGDVVSHLGSVSFDSTTFDIWATLLNGATLAVGPAGSPSVADIRDYLARHRVTVALLPTGLLHQVIDLDVEALSGVRSVLTGGEALSVEHCRTLLVALPGTRLMNGYGPTESVTYTHTHPVTREDVDSGRAIPLGRPLARTRAYVLDAALRPVPVGVPGELYVAGDGLARGYADRAGLTAERFTACPFEEGGARMYRTGDLVRWRADGVLEFVGRADDQAKIGGFRVEPGEVEATVSAHPDVAQAVVVVREDTPGDKRLAAYAAPADPAVSGRELAYRIRQFVADRLPDHLVPPFVTVLDRLPLTPNGKVDRAGLPAPDPMAAVSVGRGPASPYEELLGVVFADVLGLPRVGIDDDFFALGGHSLLAVRLVSRIRAVLGAESSVAAVFENPTVSGLARQLTRAEGRARHALTPMERPPVLPVSYGQSRLWFLDRVEGPNHLYNIGLVQRLTGDLDPELLRTALADVVARHESLRTIFPLVDDEPCQHIVPVDEAAVELPVTAVTEEELAGRLDGLATHSFDLARELPLRAGLFSLRPGEWALSVTVHHIAGDGWSMGPLWRDLSQAYRARAAGHAPEWEPLPVQYADHTLWQRDFLGDADDPDGVLATQVAHWKERLRGAPQELDLPTDRPRPAVSDHRAGLVPLTIPAPLHARLAELALGQGVTMFMLLHAAVAVLLSKSGAGRDIVMGSPVAGRTDQALDDLVGFFAGTLVLRTDLSGDPDFLELLDRVRTTGLDAFEHQDVPFERLVEELAPARSMARNPLFQVMLAVQNNHRGTLSLPGVQARQEPTGALTARFDLDFEVRESFDESGAPAGLDGEVVYATELFDRSTVETLTARLLRVLEAVAADPSLPVTRVGLLDDAERRRVTEEWNDTAGPLPDGTLAELFAGQAARTPDAVALVLDGGEITYGELDERSDRLARYLIGLGAAPENLVGVALDRSVEQIVALVAVVKTGAAYLPLDPGQPRHRTDLLLTDASPVLVLSTVETTARLGGSEEGTPARWIDLDGPLADALRDGPAPAPVTDADRGTPLRPHHPAYVMYTSGSTGTPKGVCVPHLGVVNQLAWMQDEYRLEPADRMLQRASFGFDASVWEIFWPLLNGAAVVLSGPGAHPDPDYLAALIERERVTVAQFVPSVLRTFLDGGSTDRCTGLRTILCLGEALPGAVRDRVRETLGVPLHNLYGPTEASIAVTAWPCDTAQDTDTVPIGRPLRNIRAYVLDDGLLPVPPGTAGELYVAGAGLARCYLGRPVLTAERFVACPYGPVGERMYRTGDIVRWTAGGHLEFLDRADDQVKIRGFRIEPGEVEATLATHPKVAQAAVVTREDPSGEPALVGYLVPAAGVEDRAGLVSQVREHLADRLPEHLVPSVLTPLDTLPLTPNGKLDRAALPNPDYTALATGGRSPVTLREQLLCSVFEQVLGVSPVGVDASFFDLGGHSLLAVRLVNRVKVVIGADVPVRAVFEAPTVAGLLTWIAREGRQGTADVLVPMRTSGDRPPLFCAHTVLGLGWEYGWLTDAAPGNQPLYALRPRGMETDATALPDSLARMAADYVAQIRTVQPSGPYHLLGWSFGGNVVQEMAAQLQDAGEEVAALILLDSSPVDGPVTADQRAGFAEQEEAVAGALTGEEHEAYLRVVRNNTRILLAHRTRKTTGTLLLVSADSETKAGLWRPFVSGEVREHTLDCTHREMLLNPDVVRHIWSIADDELTPTDTTPDQA</sequence>
<dbReference type="Pfam" id="PF00550">
    <property type="entry name" value="PP-binding"/>
    <property type="match status" value="3"/>
</dbReference>
<keyword evidence="3" id="KW-0596">Phosphopantetheine</keyword>
<dbReference type="CDD" id="cd17646">
    <property type="entry name" value="A_NRPS_AB3403-like"/>
    <property type="match status" value="1"/>
</dbReference>
<dbReference type="PROSITE" id="PS50075">
    <property type="entry name" value="CARRIER"/>
    <property type="match status" value="3"/>
</dbReference>
<dbReference type="Gene3D" id="3.30.300.30">
    <property type="match status" value="3"/>
</dbReference>
<dbReference type="Gene3D" id="3.40.50.1820">
    <property type="entry name" value="alpha/beta hydrolase"/>
    <property type="match status" value="1"/>
</dbReference>
<reference evidence="7 8" key="1">
    <citation type="submission" date="2018-07" db="EMBL/GenBank/DDBJ databases">
        <title>Genome guided investigation of antibiotics producing actinomycetales strain isolated from a Macau mangrove ecosystem.</title>
        <authorList>
            <person name="Hu D."/>
        </authorList>
    </citation>
    <scope>NUCLEOTIDE SEQUENCE [LARGE SCALE GENOMIC DNA]</scope>
    <source>
        <strain evidence="7 8">2297</strain>
    </source>
</reference>
<dbReference type="InterPro" id="IPR001031">
    <property type="entry name" value="Thioesterase"/>
</dbReference>
<evidence type="ECO:0000256" key="3">
    <source>
        <dbReference type="ARBA" id="ARBA00022450"/>
    </source>
</evidence>
<feature type="domain" description="Carrier" evidence="6">
    <location>
        <begin position="885"/>
        <end position="960"/>
    </location>
</feature>
<dbReference type="PROSITE" id="PS00012">
    <property type="entry name" value="PHOSPHOPANTETHEINE"/>
    <property type="match status" value="3"/>
</dbReference>
<dbReference type="GO" id="GO:0017000">
    <property type="term" value="P:antibiotic biosynthetic process"/>
    <property type="evidence" value="ECO:0007669"/>
    <property type="project" value="UniProtKB-ARBA"/>
</dbReference>
<dbReference type="InterPro" id="IPR020802">
    <property type="entry name" value="TesA-like"/>
</dbReference>
<dbReference type="FunFam" id="3.30.300.30:FF:000010">
    <property type="entry name" value="Enterobactin synthetase component F"/>
    <property type="match status" value="2"/>
</dbReference>
<evidence type="ECO:0000256" key="4">
    <source>
        <dbReference type="ARBA" id="ARBA00022553"/>
    </source>
</evidence>
<accession>A0A369UWJ1</accession>
<dbReference type="GO" id="GO:0043041">
    <property type="term" value="P:amino acid activation for nonribosomal peptide biosynthetic process"/>
    <property type="evidence" value="ECO:0007669"/>
    <property type="project" value="TreeGrafter"/>
</dbReference>
<dbReference type="Proteomes" id="UP000253742">
    <property type="component" value="Unassembled WGS sequence"/>
</dbReference>
<feature type="domain" description="Carrier" evidence="6">
    <location>
        <begin position="3033"/>
        <end position="3108"/>
    </location>
</feature>
<dbReference type="InterPro" id="IPR006162">
    <property type="entry name" value="Ppantetheine_attach_site"/>
</dbReference>
<dbReference type="Pfam" id="PF00501">
    <property type="entry name" value="AMP-binding"/>
    <property type="match status" value="3"/>
</dbReference>
<comment type="caution">
    <text evidence="7">The sequence shown here is derived from an EMBL/GenBank/DDBJ whole genome shotgun (WGS) entry which is preliminary data.</text>
</comment>